<accession>A0A1I7ZM18</accession>
<organism evidence="1 2">
    <name type="scientific">Steinernema glaseri</name>
    <dbReference type="NCBI Taxonomy" id="37863"/>
    <lineage>
        <taxon>Eukaryota</taxon>
        <taxon>Metazoa</taxon>
        <taxon>Ecdysozoa</taxon>
        <taxon>Nematoda</taxon>
        <taxon>Chromadorea</taxon>
        <taxon>Rhabditida</taxon>
        <taxon>Tylenchina</taxon>
        <taxon>Panagrolaimomorpha</taxon>
        <taxon>Strongyloidoidea</taxon>
        <taxon>Steinernematidae</taxon>
        <taxon>Steinernema</taxon>
    </lineage>
</organism>
<name>A0A1I7ZM18_9BILA</name>
<reference evidence="2" key="1">
    <citation type="submission" date="2016-11" db="UniProtKB">
        <authorList>
            <consortium name="WormBaseParasite"/>
        </authorList>
    </citation>
    <scope>IDENTIFICATION</scope>
</reference>
<keyword evidence="1" id="KW-1185">Reference proteome</keyword>
<dbReference type="WBParaSite" id="L893_g27647.t1">
    <property type="protein sequence ID" value="L893_g27647.t1"/>
    <property type="gene ID" value="L893_g27647"/>
</dbReference>
<dbReference type="AlphaFoldDB" id="A0A1I7ZM18"/>
<evidence type="ECO:0000313" key="1">
    <source>
        <dbReference type="Proteomes" id="UP000095287"/>
    </source>
</evidence>
<proteinExistence type="predicted"/>
<protein>
    <submittedName>
        <fullName evidence="2">50S ribosomal protein L23</fullName>
    </submittedName>
</protein>
<sequence length="81" mass="9213">MKGINQGIRVEDCDLSEEAFVQPAITRIHACPRVVLLSFREEKDKHVALRRVGETDPKVWSASFEVFSVHTCTRVCGQDLR</sequence>
<evidence type="ECO:0000313" key="2">
    <source>
        <dbReference type="WBParaSite" id="L893_g27647.t1"/>
    </source>
</evidence>
<dbReference type="Proteomes" id="UP000095287">
    <property type="component" value="Unplaced"/>
</dbReference>